<dbReference type="EMBL" id="CP097320">
    <property type="protein sequence ID" value="UQX09907.1"/>
    <property type="molecule type" value="Genomic_DNA"/>
</dbReference>
<evidence type="ECO:0000313" key="5">
    <source>
        <dbReference type="EMBL" id="UQX13475.1"/>
    </source>
</evidence>
<keyword evidence="5" id="KW-0614">Plasmid</keyword>
<protein>
    <submittedName>
        <fullName evidence="5">IS66 family transposase</fullName>
    </submittedName>
</protein>
<name>A0ABY4QR26_9MYCO</name>
<evidence type="ECO:0000313" key="7">
    <source>
        <dbReference type="Proteomes" id="UP001056610"/>
    </source>
</evidence>
<gene>
    <name evidence="4" type="ORF">M5I08_16830</name>
    <name evidence="5" type="ORF">M5I08_25060</name>
    <name evidence="6" type="ORF">M5I08_25270</name>
</gene>
<geneLocation type="plasmid" evidence="5 7">
    <name>unnamed</name>
</geneLocation>
<reference evidence="5" key="1">
    <citation type="submission" date="2022-05" db="EMBL/GenBank/DDBJ databases">
        <title>A methanotrophic Mycobacterium dominates a cave microbial ecosystem.</title>
        <authorList>
            <person name="Van Spanning R.J.M."/>
            <person name="Guan Q."/>
            <person name="Melkonian C."/>
            <person name="Gallant J."/>
            <person name="Polerecky L."/>
            <person name="Flot J.-F."/>
            <person name="Brandt B.W."/>
            <person name="Braster M."/>
            <person name="Iturbe Espinoza P."/>
            <person name="Aerts J."/>
            <person name="Meima-Franke M."/>
            <person name="Piersma S.R."/>
            <person name="Bunduc C."/>
            <person name="Ummels R."/>
            <person name="Pain A."/>
            <person name="Fleming E.J."/>
            <person name="van der Wel N."/>
            <person name="Gherman V.D."/>
            <person name="Sarbu S.M."/>
            <person name="Bodelier P.L.E."/>
            <person name="Bitter W."/>
        </authorList>
    </citation>
    <scope>NUCLEOTIDE SEQUENCE</scope>
    <source>
        <strain evidence="5">Sulfur Cave</strain>
        <plasmid evidence="5">unnamed</plasmid>
    </source>
</reference>
<evidence type="ECO:0000259" key="3">
    <source>
        <dbReference type="Pfam" id="PF20042"/>
    </source>
</evidence>
<feature type="compositionally biased region" description="Basic residues" evidence="1">
    <location>
        <begin position="75"/>
        <end position="88"/>
    </location>
</feature>
<feature type="domain" description="Transposase IS66 central" evidence="2">
    <location>
        <begin position="176"/>
        <end position="455"/>
    </location>
</feature>
<evidence type="ECO:0000256" key="1">
    <source>
        <dbReference type="SAM" id="MobiDB-lite"/>
    </source>
</evidence>
<dbReference type="RefSeq" id="WP_249762852.1">
    <property type="nucleotide sequence ID" value="NZ_CP097320.1"/>
</dbReference>
<dbReference type="Pfam" id="PF03050">
    <property type="entry name" value="DDE_Tnp_IS66"/>
    <property type="match status" value="1"/>
</dbReference>
<dbReference type="PANTHER" id="PTHR33678">
    <property type="entry name" value="BLL1576 PROTEIN"/>
    <property type="match status" value="1"/>
</dbReference>
<dbReference type="Proteomes" id="UP001056610">
    <property type="component" value="Plasmid unnamed"/>
</dbReference>
<accession>A0ABY4QR26</accession>
<dbReference type="NCBIfam" id="NF033517">
    <property type="entry name" value="transpos_IS66"/>
    <property type="match status" value="1"/>
</dbReference>
<sequence>MAAPEEMSREELIALVAGQAARIAEQDARIAELAAANEESAARLARLEHLLSRNSGNSSMPPSQDDAPGRVAPVKPKRRSGSGRKRGKQPGAPGTHLAWTDGPAERVDRFPQGRCGCGAELAGAADLGIVDRYQQHEIPAIEVRITQYDQHRVMCGCGRVHTATRPDGARSGPVGYGPNLQALAVYLMVVQFIPAHRVVELLDSLTGAAPSVGFVHGMLARASALLAEVDKRIRALITLAYAVCCDETPLRVGPRTPKLGRKKAEKYLLVACTEWCTSYLVGDRDLDTFKRSVITELDGAVLVHDRYQNYDSAALGDHTHQLCCQHLGRDLGDAGEVYPDAEWPPQVARALRSLIHQANLARAAGADGIDPAVRDNLVGEFKHGVLVGLSETTSGGDRPGERKARLLLETLRDREADTLRFAFDLRVPPTSNQAERDLRPAKIQQNISGRLTSEKRTEDRYRIRGYLSTAAKHGRNTFGTLREAIIGQPWMPPDPAPA</sequence>
<dbReference type="InterPro" id="IPR045618">
    <property type="entry name" value="DUF6444"/>
</dbReference>
<keyword evidence="7" id="KW-1185">Reference proteome</keyword>
<dbReference type="EMBL" id="CP097321">
    <property type="protein sequence ID" value="UQX13475.1"/>
    <property type="molecule type" value="Genomic_DNA"/>
</dbReference>
<feature type="region of interest" description="Disordered" evidence="1">
    <location>
        <begin position="52"/>
        <end position="103"/>
    </location>
</feature>
<dbReference type="EMBL" id="CP097321">
    <property type="protein sequence ID" value="UQX13508.1"/>
    <property type="molecule type" value="Genomic_DNA"/>
</dbReference>
<dbReference type="PANTHER" id="PTHR33678:SF2">
    <property type="match status" value="1"/>
</dbReference>
<evidence type="ECO:0000313" key="4">
    <source>
        <dbReference type="EMBL" id="UQX09907.1"/>
    </source>
</evidence>
<dbReference type="Proteomes" id="UP001056610">
    <property type="component" value="Chromosome"/>
</dbReference>
<dbReference type="InterPro" id="IPR052344">
    <property type="entry name" value="Transposase-related"/>
</dbReference>
<dbReference type="InterPro" id="IPR004291">
    <property type="entry name" value="Transposase_IS66_central"/>
</dbReference>
<feature type="domain" description="DUF6444" evidence="3">
    <location>
        <begin position="19"/>
        <end position="96"/>
    </location>
</feature>
<organism evidence="5 7">
    <name type="scientific">Candidatus Mycobacterium methanotrophicum</name>
    <dbReference type="NCBI Taxonomy" id="2943498"/>
    <lineage>
        <taxon>Bacteria</taxon>
        <taxon>Bacillati</taxon>
        <taxon>Actinomycetota</taxon>
        <taxon>Actinomycetes</taxon>
        <taxon>Mycobacteriales</taxon>
        <taxon>Mycobacteriaceae</taxon>
        <taxon>Mycobacterium</taxon>
    </lineage>
</organism>
<evidence type="ECO:0000259" key="2">
    <source>
        <dbReference type="Pfam" id="PF03050"/>
    </source>
</evidence>
<proteinExistence type="predicted"/>
<dbReference type="Pfam" id="PF20042">
    <property type="entry name" value="DUF6444"/>
    <property type="match status" value="1"/>
</dbReference>
<evidence type="ECO:0000313" key="6">
    <source>
        <dbReference type="EMBL" id="UQX13508.1"/>
    </source>
</evidence>